<reference evidence="1" key="1">
    <citation type="submission" date="2019-12" db="EMBL/GenBank/DDBJ databases">
        <title>Genome sequencing and annotation of Brassica cretica.</title>
        <authorList>
            <person name="Studholme D.J."/>
            <person name="Sarris P."/>
        </authorList>
    </citation>
    <scope>NUCLEOTIDE SEQUENCE</scope>
    <source>
        <strain evidence="1">PFS-109/04</strain>
        <tissue evidence="1">Leaf</tissue>
    </source>
</reference>
<dbReference type="Proteomes" id="UP000712600">
    <property type="component" value="Unassembled WGS sequence"/>
</dbReference>
<evidence type="ECO:0000313" key="2">
    <source>
        <dbReference type="Proteomes" id="UP000712600"/>
    </source>
</evidence>
<protein>
    <submittedName>
        <fullName evidence="1">Uncharacterized protein</fullName>
    </submittedName>
</protein>
<name>A0A8S9RKM5_BRACR</name>
<evidence type="ECO:0000313" key="1">
    <source>
        <dbReference type="EMBL" id="KAF3573748.1"/>
    </source>
</evidence>
<proteinExistence type="predicted"/>
<comment type="caution">
    <text evidence="1">The sequence shown here is derived from an EMBL/GenBank/DDBJ whole genome shotgun (WGS) entry which is preliminary data.</text>
</comment>
<organism evidence="1 2">
    <name type="scientific">Brassica cretica</name>
    <name type="common">Mustard</name>
    <dbReference type="NCBI Taxonomy" id="69181"/>
    <lineage>
        <taxon>Eukaryota</taxon>
        <taxon>Viridiplantae</taxon>
        <taxon>Streptophyta</taxon>
        <taxon>Embryophyta</taxon>
        <taxon>Tracheophyta</taxon>
        <taxon>Spermatophyta</taxon>
        <taxon>Magnoliopsida</taxon>
        <taxon>eudicotyledons</taxon>
        <taxon>Gunneridae</taxon>
        <taxon>Pentapetalae</taxon>
        <taxon>rosids</taxon>
        <taxon>malvids</taxon>
        <taxon>Brassicales</taxon>
        <taxon>Brassicaceae</taxon>
        <taxon>Brassiceae</taxon>
        <taxon>Brassica</taxon>
    </lineage>
</organism>
<accession>A0A8S9RKM5</accession>
<sequence length="275" mass="31295">MSTSKKWNDAMIGRYYSVLGRVPDKDNIKEIAKCLKARSEILNNIGKKKKKKVSVMISDAFVNRRDDLLLSDLMNFSQLTSPEISSLSLFSLVFLRFFALPSRRLAAILEVPTDLGFRIRSAGAVQEKKMTALSSTSCLHSLAGQERYFLSCKTSEFSKPLFINPSLKKPIFSVLFCLKQSDREERQIQQESRRVEEEEYWIVTALRSKYNEIVIVDTVDARYLLLGSTKNAHSVINKGGQNWTGSYWDEFASYLLSLMVPLPYVRFLGSASSDQ</sequence>
<dbReference type="AlphaFoldDB" id="A0A8S9RKM5"/>
<dbReference type="EMBL" id="QGKX02000095">
    <property type="protein sequence ID" value="KAF3573748.1"/>
    <property type="molecule type" value="Genomic_DNA"/>
</dbReference>
<gene>
    <name evidence="1" type="ORF">F2Q69_00060800</name>
</gene>